<dbReference type="EMBL" id="PJBV01000033">
    <property type="protein sequence ID" value="PKH38474.1"/>
    <property type="molecule type" value="Genomic_DNA"/>
</dbReference>
<accession>A0A1I1BCG4</accession>
<evidence type="ECO:0000256" key="6">
    <source>
        <dbReference type="ARBA" id="ARBA00023136"/>
    </source>
</evidence>
<evidence type="ECO:0000256" key="1">
    <source>
        <dbReference type="ARBA" id="ARBA00004651"/>
    </source>
</evidence>
<dbReference type="PANTHER" id="PTHR43163:SF6">
    <property type="entry name" value="DIPEPTIDE TRANSPORT SYSTEM PERMEASE PROTEIN DPPB-RELATED"/>
    <property type="match status" value="1"/>
</dbReference>
<dbReference type="PROSITE" id="PS50928">
    <property type="entry name" value="ABC_TM1"/>
    <property type="match status" value="1"/>
</dbReference>
<dbReference type="OrthoDB" id="147688at2"/>
<evidence type="ECO:0000256" key="2">
    <source>
        <dbReference type="ARBA" id="ARBA00022448"/>
    </source>
</evidence>
<proteinExistence type="inferred from homology"/>
<evidence type="ECO:0000259" key="8">
    <source>
        <dbReference type="PROSITE" id="PS50928"/>
    </source>
</evidence>
<evidence type="ECO:0000313" key="10">
    <source>
        <dbReference type="EMBL" id="SFB47961.1"/>
    </source>
</evidence>
<feature type="transmembrane region" description="Helical" evidence="7">
    <location>
        <begin position="237"/>
        <end position="259"/>
    </location>
</feature>
<evidence type="ECO:0000256" key="7">
    <source>
        <dbReference type="RuleBase" id="RU363032"/>
    </source>
</evidence>
<name>A0A1I1BCG4_9ACTN</name>
<evidence type="ECO:0000256" key="4">
    <source>
        <dbReference type="ARBA" id="ARBA00022692"/>
    </source>
</evidence>
<evidence type="ECO:0000256" key="5">
    <source>
        <dbReference type="ARBA" id="ARBA00022989"/>
    </source>
</evidence>
<evidence type="ECO:0000313" key="9">
    <source>
        <dbReference type="EMBL" id="PKH38474.1"/>
    </source>
</evidence>
<organism evidence="10 11">
    <name type="scientific">Nocardioides alpinus</name>
    <dbReference type="NCBI Taxonomy" id="748909"/>
    <lineage>
        <taxon>Bacteria</taxon>
        <taxon>Bacillati</taxon>
        <taxon>Actinomycetota</taxon>
        <taxon>Actinomycetes</taxon>
        <taxon>Propionibacteriales</taxon>
        <taxon>Nocardioidaceae</taxon>
        <taxon>Nocardioides</taxon>
    </lineage>
</organism>
<sequence>MTRFLVRRVVAAVPLLLVVSAATFLLVALVPGDAARSIAGRNATPEQVAQVRTELGLDRPVWTQYIDWLGSAINGDLGTSLINQQAVTEQLNARLGATMSLIIGATVVAAVVGVTLGVLGARGGWLGRTVDAASLIGFAVPTFWLALVLVVLLAVKVAAFPALGYTPLGQSPSQWMASLFLPVVTLAVPATASVAKVTRDAVSDAMQRPFVRTLRAAGVPERAIIARHALKNAAVPILTIVGLTFIGALTGAVLIEQIFALPGLGGTAVTATAAGDLPLIQGVVIYFTVIVIAVNLLVDLAYAFFNPRVRVS</sequence>
<reference evidence="9 12" key="2">
    <citation type="submission" date="2017-12" db="EMBL/GenBank/DDBJ databases">
        <title>Pharmacopeia of the Arctic Ocean.</title>
        <authorList>
            <person name="Collins E."/>
            <person name="Ducluzeau A.-L."/>
        </authorList>
    </citation>
    <scope>NUCLEOTIDE SEQUENCE [LARGE SCALE GENOMIC DNA]</scope>
    <source>
        <strain evidence="9 12">DSM 23325</strain>
    </source>
</reference>
<keyword evidence="3" id="KW-1003">Cell membrane</keyword>
<comment type="subcellular location">
    <subcellularLocation>
        <location evidence="1 7">Cell membrane</location>
        <topology evidence="1 7">Multi-pass membrane protein</topology>
    </subcellularLocation>
</comment>
<dbReference type="Proteomes" id="UP000199113">
    <property type="component" value="Unassembled WGS sequence"/>
</dbReference>
<dbReference type="InterPro" id="IPR045621">
    <property type="entry name" value="BPD_transp_1_N"/>
</dbReference>
<dbReference type="Proteomes" id="UP000233565">
    <property type="component" value="Unassembled WGS sequence"/>
</dbReference>
<protein>
    <submittedName>
        <fullName evidence="9">ABC transporter permease</fullName>
    </submittedName>
    <submittedName>
        <fullName evidence="10">Peptide/nickel transport system permease protein</fullName>
    </submittedName>
</protein>
<gene>
    <name evidence="9" type="ORF">CXG46_15630</name>
    <name evidence="10" type="ORF">SAMN05192575_11651</name>
</gene>
<dbReference type="InterPro" id="IPR035906">
    <property type="entry name" value="MetI-like_sf"/>
</dbReference>
<dbReference type="SUPFAM" id="SSF161098">
    <property type="entry name" value="MetI-like"/>
    <property type="match status" value="1"/>
</dbReference>
<dbReference type="STRING" id="748909.SAMN05192575_11651"/>
<feature type="transmembrane region" description="Helical" evidence="7">
    <location>
        <begin position="279"/>
        <end position="305"/>
    </location>
</feature>
<keyword evidence="2 7" id="KW-0813">Transport</keyword>
<dbReference type="GO" id="GO:0005886">
    <property type="term" value="C:plasma membrane"/>
    <property type="evidence" value="ECO:0007669"/>
    <property type="project" value="UniProtKB-SubCell"/>
</dbReference>
<dbReference type="RefSeq" id="WP_091201921.1">
    <property type="nucleotide sequence ID" value="NZ_FOKC01000016.1"/>
</dbReference>
<dbReference type="Pfam" id="PF19300">
    <property type="entry name" value="BPD_transp_1_N"/>
    <property type="match status" value="1"/>
</dbReference>
<keyword evidence="4 7" id="KW-0812">Transmembrane</keyword>
<keyword evidence="5 7" id="KW-1133">Transmembrane helix</keyword>
<keyword evidence="12" id="KW-1185">Reference proteome</keyword>
<dbReference type="InterPro" id="IPR000515">
    <property type="entry name" value="MetI-like"/>
</dbReference>
<feature type="transmembrane region" description="Helical" evidence="7">
    <location>
        <begin position="133"/>
        <end position="155"/>
    </location>
</feature>
<feature type="domain" description="ABC transmembrane type-1" evidence="8">
    <location>
        <begin position="95"/>
        <end position="298"/>
    </location>
</feature>
<feature type="transmembrane region" description="Helical" evidence="7">
    <location>
        <begin position="101"/>
        <end position="121"/>
    </location>
</feature>
<reference evidence="10" key="1">
    <citation type="submission" date="2016-10" db="EMBL/GenBank/DDBJ databases">
        <authorList>
            <person name="de Groot N.N."/>
        </authorList>
    </citation>
    <scope>NUCLEOTIDE SEQUENCE [LARGE SCALE GENOMIC DNA]</scope>
    <source>
        <strain evidence="10">CGMCC 1.10697</strain>
    </source>
</reference>
<dbReference type="Gene3D" id="1.10.3720.10">
    <property type="entry name" value="MetI-like"/>
    <property type="match status" value="1"/>
</dbReference>
<feature type="transmembrane region" description="Helical" evidence="7">
    <location>
        <begin position="175"/>
        <end position="198"/>
    </location>
</feature>
<comment type="similarity">
    <text evidence="7">Belongs to the binding-protein-dependent transport system permease family.</text>
</comment>
<dbReference type="EMBL" id="FOKC01000016">
    <property type="protein sequence ID" value="SFB47961.1"/>
    <property type="molecule type" value="Genomic_DNA"/>
</dbReference>
<evidence type="ECO:0000313" key="12">
    <source>
        <dbReference type="Proteomes" id="UP000233565"/>
    </source>
</evidence>
<evidence type="ECO:0000313" key="11">
    <source>
        <dbReference type="Proteomes" id="UP000199113"/>
    </source>
</evidence>
<dbReference type="CDD" id="cd06261">
    <property type="entry name" value="TM_PBP2"/>
    <property type="match status" value="1"/>
</dbReference>
<dbReference type="AlphaFoldDB" id="A0A1I1BCG4"/>
<dbReference type="GO" id="GO:0055085">
    <property type="term" value="P:transmembrane transport"/>
    <property type="evidence" value="ECO:0007669"/>
    <property type="project" value="InterPro"/>
</dbReference>
<evidence type="ECO:0000256" key="3">
    <source>
        <dbReference type="ARBA" id="ARBA00022475"/>
    </source>
</evidence>
<keyword evidence="6 7" id="KW-0472">Membrane</keyword>
<dbReference type="PANTHER" id="PTHR43163">
    <property type="entry name" value="DIPEPTIDE TRANSPORT SYSTEM PERMEASE PROTEIN DPPB-RELATED"/>
    <property type="match status" value="1"/>
</dbReference>
<dbReference type="Pfam" id="PF00528">
    <property type="entry name" value="BPD_transp_1"/>
    <property type="match status" value="1"/>
</dbReference>